<name>A0A378JZD5_9GAMM</name>
<gene>
    <name evidence="1" type="ORF">NCTC12239_02974</name>
</gene>
<organism evidence="1 2">
    <name type="scientific">Legionella moravica</name>
    <dbReference type="NCBI Taxonomy" id="39962"/>
    <lineage>
        <taxon>Bacteria</taxon>
        <taxon>Pseudomonadati</taxon>
        <taxon>Pseudomonadota</taxon>
        <taxon>Gammaproteobacteria</taxon>
        <taxon>Legionellales</taxon>
        <taxon>Legionellaceae</taxon>
        <taxon>Legionella</taxon>
    </lineage>
</organism>
<dbReference type="EMBL" id="UGOG01000001">
    <property type="protein sequence ID" value="STX64013.1"/>
    <property type="molecule type" value="Genomic_DNA"/>
</dbReference>
<dbReference type="RefSeq" id="WP_165482377.1">
    <property type="nucleotide sequence ID" value="NZ_CAAAJG010000012.1"/>
</dbReference>
<accession>A0A378JZD5</accession>
<reference evidence="1 2" key="1">
    <citation type="submission" date="2018-06" db="EMBL/GenBank/DDBJ databases">
        <authorList>
            <consortium name="Pathogen Informatics"/>
            <person name="Doyle S."/>
        </authorList>
    </citation>
    <scope>NUCLEOTIDE SEQUENCE [LARGE SCALE GENOMIC DNA]</scope>
    <source>
        <strain evidence="1 2">NCTC12239</strain>
    </source>
</reference>
<protein>
    <submittedName>
        <fullName evidence="1">Uncharacterized protein</fullName>
    </submittedName>
</protein>
<evidence type="ECO:0000313" key="1">
    <source>
        <dbReference type="EMBL" id="STX64013.1"/>
    </source>
</evidence>
<dbReference type="Proteomes" id="UP000254040">
    <property type="component" value="Unassembled WGS sequence"/>
</dbReference>
<evidence type="ECO:0000313" key="2">
    <source>
        <dbReference type="Proteomes" id="UP000254040"/>
    </source>
</evidence>
<dbReference type="AlphaFoldDB" id="A0A378JZD5"/>
<sequence>MKNNSMLMPLFKTIDKLLFGITEINEIEKKDEFIDSDNEEEFDVERSSN</sequence>
<proteinExistence type="predicted"/>